<evidence type="ECO:0000256" key="4">
    <source>
        <dbReference type="ARBA" id="ARBA00022989"/>
    </source>
</evidence>
<dbReference type="InterPro" id="IPR036259">
    <property type="entry name" value="MFS_trans_sf"/>
</dbReference>
<evidence type="ECO:0000256" key="5">
    <source>
        <dbReference type="ARBA" id="ARBA00023136"/>
    </source>
</evidence>
<feature type="transmembrane region" description="Helical" evidence="7">
    <location>
        <begin position="267"/>
        <end position="286"/>
    </location>
</feature>
<feature type="transmembrane region" description="Helical" evidence="7">
    <location>
        <begin position="469"/>
        <end position="488"/>
    </location>
</feature>
<evidence type="ECO:0000256" key="3">
    <source>
        <dbReference type="ARBA" id="ARBA00022692"/>
    </source>
</evidence>
<feature type="region of interest" description="Disordered" evidence="6">
    <location>
        <begin position="1"/>
        <end position="59"/>
    </location>
</feature>
<dbReference type="CDD" id="cd17502">
    <property type="entry name" value="MFS_Azr1_MDR_like"/>
    <property type="match status" value="1"/>
</dbReference>
<keyword evidence="4 7" id="KW-1133">Transmembrane helix</keyword>
<proteinExistence type="predicted"/>
<feature type="transmembrane region" description="Helical" evidence="7">
    <location>
        <begin position="139"/>
        <end position="158"/>
    </location>
</feature>
<evidence type="ECO:0000256" key="7">
    <source>
        <dbReference type="SAM" id="Phobius"/>
    </source>
</evidence>
<keyword evidence="5 7" id="KW-0472">Membrane</keyword>
<feature type="transmembrane region" description="Helical" evidence="7">
    <location>
        <begin position="434"/>
        <end position="457"/>
    </location>
</feature>
<evidence type="ECO:0000256" key="1">
    <source>
        <dbReference type="ARBA" id="ARBA00004141"/>
    </source>
</evidence>
<dbReference type="GO" id="GO:0005886">
    <property type="term" value="C:plasma membrane"/>
    <property type="evidence" value="ECO:0007669"/>
    <property type="project" value="TreeGrafter"/>
</dbReference>
<dbReference type="PROSITE" id="PS50850">
    <property type="entry name" value="MFS"/>
    <property type="match status" value="1"/>
</dbReference>
<dbReference type="AlphaFoldDB" id="A0A9P7QVR8"/>
<organism evidence="9 10">
    <name type="scientific">Colletotrichum scovillei</name>
    <dbReference type="NCBI Taxonomy" id="1209932"/>
    <lineage>
        <taxon>Eukaryota</taxon>
        <taxon>Fungi</taxon>
        <taxon>Dikarya</taxon>
        <taxon>Ascomycota</taxon>
        <taxon>Pezizomycotina</taxon>
        <taxon>Sordariomycetes</taxon>
        <taxon>Hypocreomycetidae</taxon>
        <taxon>Glomerellales</taxon>
        <taxon>Glomerellaceae</taxon>
        <taxon>Colletotrichum</taxon>
        <taxon>Colletotrichum acutatum species complex</taxon>
    </lineage>
</organism>
<dbReference type="InterPro" id="IPR011701">
    <property type="entry name" value="MFS"/>
</dbReference>
<gene>
    <name evidence="9" type="ORF">JMJ77_002777</name>
</gene>
<dbReference type="PANTHER" id="PTHR23501:SF177">
    <property type="entry name" value="MAJOR FACILITATOR SUPERFAMILY (MFS) PROFILE DOMAIN-CONTAINING PROTEIN-RELATED"/>
    <property type="match status" value="1"/>
</dbReference>
<feature type="domain" description="Major facilitator superfamily (MFS) profile" evidence="8">
    <location>
        <begin position="74"/>
        <end position="566"/>
    </location>
</feature>
<dbReference type="PANTHER" id="PTHR23501">
    <property type="entry name" value="MAJOR FACILITATOR SUPERFAMILY"/>
    <property type="match status" value="1"/>
</dbReference>
<evidence type="ECO:0000313" key="10">
    <source>
        <dbReference type="Proteomes" id="UP000699042"/>
    </source>
</evidence>
<dbReference type="SUPFAM" id="SSF103473">
    <property type="entry name" value="MFS general substrate transporter"/>
    <property type="match status" value="1"/>
</dbReference>
<keyword evidence="2" id="KW-0813">Transport</keyword>
<dbReference type="EMBL" id="JAESDN010000012">
    <property type="protein sequence ID" value="KAG7043065.1"/>
    <property type="molecule type" value="Genomic_DNA"/>
</dbReference>
<dbReference type="InterPro" id="IPR020846">
    <property type="entry name" value="MFS_dom"/>
</dbReference>
<name>A0A9P7QVR8_9PEZI</name>
<feature type="transmembrane region" description="Helical" evidence="7">
    <location>
        <begin position="539"/>
        <end position="559"/>
    </location>
</feature>
<dbReference type="PRINTS" id="PR01036">
    <property type="entry name" value="TCRTETB"/>
</dbReference>
<evidence type="ECO:0000256" key="2">
    <source>
        <dbReference type="ARBA" id="ARBA00022448"/>
    </source>
</evidence>
<evidence type="ECO:0000256" key="6">
    <source>
        <dbReference type="SAM" id="MobiDB-lite"/>
    </source>
</evidence>
<dbReference type="Pfam" id="PF07690">
    <property type="entry name" value="MFS_1"/>
    <property type="match status" value="1"/>
</dbReference>
<feature type="transmembrane region" description="Helical" evidence="7">
    <location>
        <begin position="376"/>
        <end position="397"/>
    </location>
</feature>
<evidence type="ECO:0000259" key="8">
    <source>
        <dbReference type="PROSITE" id="PS50850"/>
    </source>
</evidence>
<reference evidence="9" key="1">
    <citation type="submission" date="2021-05" db="EMBL/GenBank/DDBJ databases">
        <title>Comparative genomics of three Colletotrichum scovillei strains and genetic complementation revealed genes involved fungal growth and virulence on chili pepper.</title>
        <authorList>
            <person name="Hsieh D.-K."/>
            <person name="Chuang S.-C."/>
            <person name="Chen C.-Y."/>
            <person name="Chao Y.-T."/>
            <person name="Lu M.-Y.J."/>
            <person name="Lee M.-H."/>
            <person name="Shih M.-C."/>
        </authorList>
    </citation>
    <scope>NUCLEOTIDE SEQUENCE</scope>
    <source>
        <strain evidence="9">Coll-153</strain>
    </source>
</reference>
<feature type="transmembrane region" description="Helical" evidence="7">
    <location>
        <begin position="298"/>
        <end position="317"/>
    </location>
</feature>
<feature type="transmembrane region" description="Helical" evidence="7">
    <location>
        <begin position="404"/>
        <end position="422"/>
    </location>
</feature>
<dbReference type="OrthoDB" id="10021397at2759"/>
<dbReference type="Gene3D" id="1.20.1250.20">
    <property type="entry name" value="MFS general substrate transporter like domains"/>
    <property type="match status" value="2"/>
</dbReference>
<feature type="transmembrane region" description="Helical" evidence="7">
    <location>
        <begin position="164"/>
        <end position="185"/>
    </location>
</feature>
<dbReference type="Proteomes" id="UP000699042">
    <property type="component" value="Unassembled WGS sequence"/>
</dbReference>
<keyword evidence="10" id="KW-1185">Reference proteome</keyword>
<comment type="caution">
    <text evidence="9">The sequence shown here is derived from an EMBL/GenBank/DDBJ whole genome shotgun (WGS) entry which is preliminary data.</text>
</comment>
<feature type="transmembrane region" description="Helical" evidence="7">
    <location>
        <begin position="224"/>
        <end position="247"/>
    </location>
</feature>
<evidence type="ECO:0000313" key="9">
    <source>
        <dbReference type="EMBL" id="KAG7043065.1"/>
    </source>
</evidence>
<feature type="transmembrane region" description="Helical" evidence="7">
    <location>
        <begin position="197"/>
        <end position="218"/>
    </location>
</feature>
<feature type="transmembrane region" description="Helical" evidence="7">
    <location>
        <begin position="71"/>
        <end position="97"/>
    </location>
</feature>
<dbReference type="GO" id="GO:0022857">
    <property type="term" value="F:transmembrane transporter activity"/>
    <property type="evidence" value="ECO:0007669"/>
    <property type="project" value="InterPro"/>
</dbReference>
<comment type="subcellular location">
    <subcellularLocation>
        <location evidence="1">Membrane</location>
        <topology evidence="1">Multi-pass membrane protein</topology>
    </subcellularLocation>
</comment>
<accession>A0A9P7QVR8</accession>
<feature type="transmembrane region" description="Helical" evidence="7">
    <location>
        <begin position="337"/>
        <end position="356"/>
    </location>
</feature>
<keyword evidence="3 7" id="KW-0812">Transmembrane</keyword>
<protein>
    <submittedName>
        <fullName evidence="9">Major facilitator superfamily transporter</fullName>
    </submittedName>
</protein>
<sequence>MATPTPEDQPRSQPSVEPTRSYENKTEATLGHSHDAAPGPTAPVDSEKGAGSADGDDDKAEEGDYATGLKLFILMTSLLLCQFLVALDMSIIATAIPKITREFQSLDQVGWYGSGFLLTLAGFVSLWGKAFKHASIKWVFLSAVVVFELGSLICGVAQNSTTLIVGRAIQGFGGAGMTSGVYLIVSVSVVQKLVPAFLGLLSGIFSVASVVGPLLGGAFTDRLTWRWCFYINLIVGAPSILFLAFFYKPPAHHKIEPIGWKDFIYTLDLPGVAVVLGGLTCFILAIEYGGVTKAWNSGTVIGLLVAFGVLVIVFIVLEWYQGDRALLVGRLMKRRTIAACAVFVSMINFSFFPLAYNLPIYFQAVNGVSPLQSGIRLLPTILPMTLFSLFSAPGIVLVGWYQPWLMTGASLAAIGAGLIYMLDIDSTSAQWIGFQFVAGVGTGLAMQPPVIIANAITPKQDNSMAMSDVLFFQFIGGTFGIGMAQAIFNNGLISSLPELAPMVSPAEVLSIGAYDLKNVLSGDALTGVLRAYMRGLHNAWAMSIAGAAVAVFLPLLGAYMKLPKTPPKSWDEKPTAHKADVRP</sequence>
<feature type="transmembrane region" description="Helical" evidence="7">
    <location>
        <begin position="109"/>
        <end position="127"/>
    </location>
</feature>